<evidence type="ECO:0000256" key="4">
    <source>
        <dbReference type="ARBA" id="ARBA00011233"/>
    </source>
</evidence>
<dbReference type="PROSITE" id="PS51177">
    <property type="entry name" value="LUMAZINE_BIND"/>
    <property type="match status" value="2"/>
</dbReference>
<feature type="repeat" description="Lumazine-binding" evidence="11">
    <location>
        <begin position="101"/>
        <end position="204"/>
    </location>
</feature>
<comment type="subunit">
    <text evidence="4">Homotrimer.</text>
</comment>
<dbReference type="OrthoDB" id="9788537at2"/>
<keyword evidence="14" id="KW-1185">Reference proteome</keyword>
<name>A0A512BYM8_9HYPH</name>
<feature type="repeat" description="Lumazine-binding" evidence="11">
    <location>
        <begin position="1"/>
        <end position="100"/>
    </location>
</feature>
<dbReference type="PIRSF" id="PIRSF000498">
    <property type="entry name" value="Riboflavin_syn_A"/>
    <property type="match status" value="1"/>
</dbReference>
<dbReference type="InterPro" id="IPR026017">
    <property type="entry name" value="Lumazine-bd_dom"/>
</dbReference>
<evidence type="ECO:0000256" key="5">
    <source>
        <dbReference type="ARBA" id="ARBA00012827"/>
    </source>
</evidence>
<reference evidence="13 14" key="1">
    <citation type="submission" date="2019-07" db="EMBL/GenBank/DDBJ databases">
        <title>Whole genome shotgun sequence of Microvirga aerophila NBRC 106136.</title>
        <authorList>
            <person name="Hosoyama A."/>
            <person name="Uohara A."/>
            <person name="Ohji S."/>
            <person name="Ichikawa N."/>
        </authorList>
    </citation>
    <scope>NUCLEOTIDE SEQUENCE [LARGE SCALE GENOMIC DNA]</scope>
    <source>
        <strain evidence="13 14">NBRC 106136</strain>
    </source>
</reference>
<dbReference type="InterPro" id="IPR017938">
    <property type="entry name" value="Riboflavin_synthase-like_b-brl"/>
</dbReference>
<dbReference type="NCBIfam" id="TIGR00187">
    <property type="entry name" value="ribE"/>
    <property type="match status" value="1"/>
</dbReference>
<dbReference type="GO" id="GO:0004746">
    <property type="term" value="F:riboflavin synthase activity"/>
    <property type="evidence" value="ECO:0007669"/>
    <property type="project" value="UniProtKB-UniRule"/>
</dbReference>
<dbReference type="InterPro" id="IPR001783">
    <property type="entry name" value="Lumazine-bd"/>
</dbReference>
<accession>A0A512BYM8</accession>
<comment type="function">
    <text evidence="2">Catalyzes the dismutation of two molecules of 6,7-dimethyl-8-ribityllumazine, resulting in the formation of riboflavin and 5-amino-6-(D-ribitylamino)uracil.</text>
</comment>
<evidence type="ECO:0000256" key="11">
    <source>
        <dbReference type="PROSITE-ProRule" id="PRU00524"/>
    </source>
</evidence>
<keyword evidence="8" id="KW-0808">Transferase</keyword>
<dbReference type="CDD" id="cd00402">
    <property type="entry name" value="Riboflavin_synthase_like"/>
    <property type="match status" value="1"/>
</dbReference>
<dbReference type="EC" id="2.5.1.9" evidence="5 10"/>
<evidence type="ECO:0000256" key="10">
    <source>
        <dbReference type="NCBIfam" id="TIGR00187"/>
    </source>
</evidence>
<dbReference type="PANTHER" id="PTHR21098:SF12">
    <property type="entry name" value="RIBOFLAVIN SYNTHASE"/>
    <property type="match status" value="1"/>
</dbReference>
<dbReference type="FunFam" id="2.40.30.20:FF:000003">
    <property type="entry name" value="Riboflavin synthase, alpha subunit"/>
    <property type="match status" value="1"/>
</dbReference>
<evidence type="ECO:0000313" key="13">
    <source>
        <dbReference type="EMBL" id="GEO17048.1"/>
    </source>
</evidence>
<keyword evidence="9" id="KW-0677">Repeat</keyword>
<feature type="domain" description="Lumazine-binding" evidence="12">
    <location>
        <begin position="1"/>
        <end position="100"/>
    </location>
</feature>
<dbReference type="PANTHER" id="PTHR21098">
    <property type="entry name" value="RIBOFLAVIN SYNTHASE ALPHA CHAIN"/>
    <property type="match status" value="1"/>
</dbReference>
<evidence type="ECO:0000256" key="1">
    <source>
        <dbReference type="ARBA" id="ARBA00000968"/>
    </source>
</evidence>
<evidence type="ECO:0000256" key="2">
    <source>
        <dbReference type="ARBA" id="ARBA00002803"/>
    </source>
</evidence>
<dbReference type="AlphaFoldDB" id="A0A512BYM8"/>
<dbReference type="GO" id="GO:0009231">
    <property type="term" value="P:riboflavin biosynthetic process"/>
    <property type="evidence" value="ECO:0007669"/>
    <property type="project" value="UniProtKB-KW"/>
</dbReference>
<comment type="catalytic activity">
    <reaction evidence="1">
        <text>2 6,7-dimethyl-8-(1-D-ribityl)lumazine + H(+) = 5-amino-6-(D-ribitylamino)uracil + riboflavin</text>
        <dbReference type="Rhea" id="RHEA:20772"/>
        <dbReference type="ChEBI" id="CHEBI:15378"/>
        <dbReference type="ChEBI" id="CHEBI:15934"/>
        <dbReference type="ChEBI" id="CHEBI:57986"/>
        <dbReference type="ChEBI" id="CHEBI:58201"/>
        <dbReference type="EC" id="2.5.1.9"/>
    </reaction>
</comment>
<feature type="domain" description="Lumazine-binding" evidence="12">
    <location>
        <begin position="101"/>
        <end position="204"/>
    </location>
</feature>
<gene>
    <name evidence="13" type="primary">ribE</name>
    <name evidence="13" type="ORF">MAE02_47440</name>
</gene>
<evidence type="ECO:0000256" key="6">
    <source>
        <dbReference type="ARBA" id="ARBA00013950"/>
    </source>
</evidence>
<keyword evidence="7" id="KW-0686">Riboflavin biosynthesis</keyword>
<dbReference type="RefSeq" id="WP_114187921.1">
    <property type="nucleotide sequence ID" value="NZ_BJYU01000086.1"/>
</dbReference>
<proteinExistence type="predicted"/>
<dbReference type="NCBIfam" id="NF006767">
    <property type="entry name" value="PRK09289.1"/>
    <property type="match status" value="1"/>
</dbReference>
<dbReference type="Gene3D" id="2.40.30.20">
    <property type="match status" value="2"/>
</dbReference>
<organism evidence="13 14">
    <name type="scientific">Microvirga aerophila</name>
    <dbReference type="NCBI Taxonomy" id="670291"/>
    <lineage>
        <taxon>Bacteria</taxon>
        <taxon>Pseudomonadati</taxon>
        <taxon>Pseudomonadota</taxon>
        <taxon>Alphaproteobacteria</taxon>
        <taxon>Hyphomicrobiales</taxon>
        <taxon>Methylobacteriaceae</taxon>
        <taxon>Microvirga</taxon>
    </lineage>
</organism>
<evidence type="ECO:0000256" key="7">
    <source>
        <dbReference type="ARBA" id="ARBA00022619"/>
    </source>
</evidence>
<dbReference type="FunFam" id="2.40.30.20:FF:000004">
    <property type="entry name" value="Riboflavin synthase, alpha subunit"/>
    <property type="match status" value="1"/>
</dbReference>
<evidence type="ECO:0000313" key="14">
    <source>
        <dbReference type="Proteomes" id="UP000321085"/>
    </source>
</evidence>
<protein>
    <recommendedName>
        <fullName evidence="6 10">Riboflavin synthase</fullName>
        <ecNumber evidence="5 10">2.5.1.9</ecNumber>
    </recommendedName>
</protein>
<sequence length="210" mass="22132">MFTGIVTDMGRVSAVDGGESLRRLRIESAYDPTTIALGASIACGGPCLTVVAVEAHGDGCWFDVDVAAETLARTTVKDWQVGTRINLERSLKIGDELGGHIVTGHVDGVAAIVAREAITAGDDPWGPTARFIIKAPPSISPFIAEKGSVCLDGTSLTVNSVTDDIFSVLIIPHTLAVTTWGERQVGDCLNIEVDLMARYAARLAEARRAG</sequence>
<dbReference type="SUPFAM" id="SSF63380">
    <property type="entry name" value="Riboflavin synthase domain-like"/>
    <property type="match status" value="2"/>
</dbReference>
<dbReference type="EMBL" id="BJYU01000086">
    <property type="protein sequence ID" value="GEO17048.1"/>
    <property type="molecule type" value="Genomic_DNA"/>
</dbReference>
<dbReference type="InterPro" id="IPR023366">
    <property type="entry name" value="ATP_synth_asu-like_sf"/>
</dbReference>
<dbReference type="Pfam" id="PF00677">
    <property type="entry name" value="Lum_binding"/>
    <property type="match status" value="2"/>
</dbReference>
<comment type="pathway">
    <text evidence="3">Cofactor biosynthesis; riboflavin biosynthesis; riboflavin from 2-hydroxy-3-oxobutyl phosphate and 5-amino-6-(D-ribitylamino)uracil: step 2/2.</text>
</comment>
<evidence type="ECO:0000259" key="12">
    <source>
        <dbReference type="PROSITE" id="PS51177"/>
    </source>
</evidence>
<evidence type="ECO:0000256" key="3">
    <source>
        <dbReference type="ARBA" id="ARBA00004887"/>
    </source>
</evidence>
<evidence type="ECO:0000256" key="9">
    <source>
        <dbReference type="ARBA" id="ARBA00022737"/>
    </source>
</evidence>
<evidence type="ECO:0000256" key="8">
    <source>
        <dbReference type="ARBA" id="ARBA00022679"/>
    </source>
</evidence>
<dbReference type="Proteomes" id="UP000321085">
    <property type="component" value="Unassembled WGS sequence"/>
</dbReference>
<comment type="caution">
    <text evidence="13">The sequence shown here is derived from an EMBL/GenBank/DDBJ whole genome shotgun (WGS) entry which is preliminary data.</text>
</comment>